<dbReference type="Pfam" id="PF02319">
    <property type="entry name" value="WHD_E2F_TDP"/>
    <property type="match status" value="1"/>
</dbReference>
<dbReference type="Gene3D" id="1.10.10.10">
    <property type="entry name" value="Winged helix-like DNA-binding domain superfamily/Winged helix DNA-binding domain"/>
    <property type="match status" value="1"/>
</dbReference>
<organism evidence="15 16">
    <name type="scientific">Chloropicon primus</name>
    <dbReference type="NCBI Taxonomy" id="1764295"/>
    <lineage>
        <taxon>Eukaryota</taxon>
        <taxon>Viridiplantae</taxon>
        <taxon>Chlorophyta</taxon>
        <taxon>Chloropicophyceae</taxon>
        <taxon>Chloropicales</taxon>
        <taxon>Chloropicaceae</taxon>
        <taxon>Chloropicon</taxon>
    </lineage>
</organism>
<dbReference type="GO" id="GO:0000977">
    <property type="term" value="F:RNA polymerase II transcription regulatory region sequence-specific DNA binding"/>
    <property type="evidence" value="ECO:0007669"/>
    <property type="project" value="TreeGrafter"/>
</dbReference>
<evidence type="ECO:0000256" key="12">
    <source>
        <dbReference type="SAM" id="MobiDB-lite"/>
    </source>
</evidence>
<dbReference type="PANTHER" id="PTHR12548">
    <property type="entry name" value="TRANSCRIPTION FACTOR DP"/>
    <property type="match status" value="1"/>
</dbReference>
<dbReference type="Pfam" id="PF08781">
    <property type="entry name" value="DP"/>
    <property type="match status" value="1"/>
</dbReference>
<evidence type="ECO:0000313" key="16">
    <source>
        <dbReference type="Proteomes" id="UP000316726"/>
    </source>
</evidence>
<dbReference type="SUPFAM" id="SSF144074">
    <property type="entry name" value="E2F-DP heterodimerization region"/>
    <property type="match status" value="1"/>
</dbReference>
<keyword evidence="5 11" id="KW-0805">Transcription regulation</keyword>
<dbReference type="SMART" id="SM01138">
    <property type="entry name" value="DP"/>
    <property type="match status" value="1"/>
</dbReference>
<dbReference type="CDD" id="cd14458">
    <property type="entry name" value="DP_DD"/>
    <property type="match status" value="1"/>
</dbReference>
<keyword evidence="9 11" id="KW-0539">Nucleus</keyword>
<evidence type="ECO:0000313" key="15">
    <source>
        <dbReference type="EMBL" id="QDZ21004.1"/>
    </source>
</evidence>
<dbReference type="EMBL" id="CP031037">
    <property type="protein sequence ID" value="QDZ21004.1"/>
    <property type="molecule type" value="Genomic_DNA"/>
</dbReference>
<dbReference type="GO" id="GO:0005737">
    <property type="term" value="C:cytoplasm"/>
    <property type="evidence" value="ECO:0007669"/>
    <property type="project" value="UniProtKB-SubCell"/>
</dbReference>
<gene>
    <name evidence="15" type="ORF">A3770_04p35220</name>
</gene>
<keyword evidence="7 11" id="KW-0238">DNA-binding</keyword>
<feature type="region of interest" description="Disordered" evidence="12">
    <location>
        <begin position="250"/>
        <end position="337"/>
    </location>
</feature>
<dbReference type="InterPro" id="IPR015648">
    <property type="entry name" value="Transcrpt_fac_DP"/>
</dbReference>
<evidence type="ECO:0000256" key="5">
    <source>
        <dbReference type="ARBA" id="ARBA00023015"/>
    </source>
</evidence>
<evidence type="ECO:0000256" key="8">
    <source>
        <dbReference type="ARBA" id="ARBA00023163"/>
    </source>
</evidence>
<comment type="similarity">
    <text evidence="3 11">Belongs to the E2F/DP family.</text>
</comment>
<comment type="subcellular location">
    <subcellularLocation>
        <location evidence="2">Cytoplasm</location>
    </subcellularLocation>
    <subcellularLocation>
        <location evidence="1 11">Nucleus</location>
    </subcellularLocation>
</comment>
<evidence type="ECO:0000259" key="13">
    <source>
        <dbReference type="SMART" id="SM01138"/>
    </source>
</evidence>
<evidence type="ECO:0000256" key="3">
    <source>
        <dbReference type="ARBA" id="ARBA00010940"/>
    </source>
</evidence>
<evidence type="ECO:0000256" key="4">
    <source>
        <dbReference type="ARBA" id="ARBA00022490"/>
    </source>
</evidence>
<dbReference type="GO" id="GO:0070176">
    <property type="term" value="C:DRM complex"/>
    <property type="evidence" value="ECO:0007669"/>
    <property type="project" value="UniProtKB-ARBA"/>
</dbReference>
<dbReference type="GO" id="GO:0000981">
    <property type="term" value="F:DNA-binding transcription factor activity, RNA polymerase II-specific"/>
    <property type="evidence" value="ECO:0007669"/>
    <property type="project" value="TreeGrafter"/>
</dbReference>
<evidence type="ECO:0000256" key="6">
    <source>
        <dbReference type="ARBA" id="ARBA00023054"/>
    </source>
</evidence>
<dbReference type="InterPro" id="IPR036390">
    <property type="entry name" value="WH_DNA-bd_sf"/>
</dbReference>
<dbReference type="InterPro" id="IPR003316">
    <property type="entry name" value="E2F_WHTH_DNA-bd_dom"/>
</dbReference>
<dbReference type="Gene3D" id="1.20.140.80">
    <property type="entry name" value="Transcription factor DP"/>
    <property type="match status" value="1"/>
</dbReference>
<feature type="compositionally biased region" description="Low complexity" evidence="12">
    <location>
        <begin position="60"/>
        <end position="84"/>
    </location>
</feature>
<dbReference type="STRING" id="1764295.A0A5B8MLV5"/>
<dbReference type="InterPro" id="IPR014889">
    <property type="entry name" value="Transc_factor_DP_C"/>
</dbReference>
<keyword evidence="6" id="KW-0175">Coiled coil</keyword>
<feature type="compositionally biased region" description="Gly residues" evidence="12">
    <location>
        <begin position="250"/>
        <end position="260"/>
    </location>
</feature>
<sequence>MSNPSTYDELAVGGASLQDDFLRDFMTAGVYDFASDIGIIQDGQIPSVKLHEQGFEGQPAGSSSGSKAAGGARAGGSNPSSSTAGGTGDGGSLGFSSQPGGRGQGSATASASQQVYYGHGMAMAGPGFPPHVGGAMRHEGRQGMPGQQQHQQVHPHGYLAPHSVGYQPLAQTAMRANSQSVLGVQATSQQHHAHQLGGQYVHQVGGQLQGHPGLAGIPAMHPHFAPQAGVGAAGMQGLGMAGMGPLAVGGKGAQAGGKKAGGSSKAEAARAKKDGKKVKKENGVGSSNTLLGDSALKKPSTESFQLKKKKRGSASNGVGGGKSGGGAPESGGKGGKGLRHFSMKVCAKVESKGRTTYNEVADELVQELSSGGGGDNGTGTPDVAYDEKNIRRRVYDALNVLMAMDIISKEKKEISWKGLPTTRENNFDLLKDDQKRLNMQIEKKELYLKELIDQKKAIEALIERNKGKPKSSSAKEGANPQFMGVQLPFLVVQTKPDADVDLQMSEDRQFVSFDFTYNPFEIHDENYVLHNMVKANKLKVKK</sequence>
<keyword evidence="4" id="KW-0963">Cytoplasm</keyword>
<evidence type="ECO:0000259" key="14">
    <source>
        <dbReference type="SMART" id="SM01372"/>
    </source>
</evidence>
<evidence type="ECO:0000256" key="7">
    <source>
        <dbReference type="ARBA" id="ARBA00023125"/>
    </source>
</evidence>
<proteinExistence type="inferred from homology"/>
<feature type="domain" description="E2F/DP family winged-helix DNA-binding" evidence="14">
    <location>
        <begin position="333"/>
        <end position="418"/>
    </location>
</feature>
<dbReference type="GO" id="GO:0051726">
    <property type="term" value="P:regulation of cell cycle"/>
    <property type="evidence" value="ECO:0007669"/>
    <property type="project" value="InterPro"/>
</dbReference>
<dbReference type="PANTHER" id="PTHR12548:SF9">
    <property type="entry name" value="TRANSCRIPTION FACTOR DP"/>
    <property type="match status" value="1"/>
</dbReference>
<keyword evidence="16" id="KW-1185">Reference proteome</keyword>
<accession>A0A5B8MLV5</accession>
<evidence type="ECO:0000256" key="2">
    <source>
        <dbReference type="ARBA" id="ARBA00004496"/>
    </source>
</evidence>
<dbReference type="Proteomes" id="UP000316726">
    <property type="component" value="Chromosome 4"/>
</dbReference>
<dbReference type="SUPFAM" id="SSF46785">
    <property type="entry name" value="Winged helix' DNA-binding domain"/>
    <property type="match status" value="1"/>
</dbReference>
<feature type="domain" description="Transcription factor DP C-terminal" evidence="13">
    <location>
        <begin position="425"/>
        <end position="542"/>
    </location>
</feature>
<dbReference type="InterPro" id="IPR036388">
    <property type="entry name" value="WH-like_DNA-bd_sf"/>
</dbReference>
<keyword evidence="10" id="KW-0131">Cell cycle</keyword>
<keyword evidence="8 11" id="KW-0804">Transcription</keyword>
<dbReference type="InterPro" id="IPR037241">
    <property type="entry name" value="E2F-DP_heterodim"/>
</dbReference>
<dbReference type="InterPro" id="IPR038168">
    <property type="entry name" value="TF_DP_C_sf"/>
</dbReference>
<reference evidence="15 16" key="1">
    <citation type="submission" date="2018-07" db="EMBL/GenBank/DDBJ databases">
        <title>The complete nuclear genome of the prasinophyte Chloropicon primus (CCMP1205).</title>
        <authorList>
            <person name="Pombert J.-F."/>
            <person name="Otis C."/>
            <person name="Turmel M."/>
            <person name="Lemieux C."/>
        </authorList>
    </citation>
    <scope>NUCLEOTIDE SEQUENCE [LARGE SCALE GENOMIC DNA]</scope>
    <source>
        <strain evidence="15 16">CCMP1205</strain>
    </source>
</reference>
<name>A0A5B8MLV5_9CHLO</name>
<dbReference type="AlphaFoldDB" id="A0A5B8MLV5"/>
<evidence type="ECO:0000256" key="1">
    <source>
        <dbReference type="ARBA" id="ARBA00004123"/>
    </source>
</evidence>
<protein>
    <submittedName>
        <fullName evidence="15">DP-like transcription factor</fullName>
    </submittedName>
</protein>
<dbReference type="SMART" id="SM01372">
    <property type="entry name" value="E2F_TDP"/>
    <property type="match status" value="1"/>
</dbReference>
<evidence type="ECO:0000256" key="11">
    <source>
        <dbReference type="RuleBase" id="RU003796"/>
    </source>
</evidence>
<dbReference type="FunFam" id="1.10.10.10:FF:000187">
    <property type="entry name" value="Transcription factor-like protein DPB"/>
    <property type="match status" value="1"/>
</dbReference>
<feature type="region of interest" description="Disordered" evidence="12">
    <location>
        <begin position="53"/>
        <end position="111"/>
    </location>
</feature>
<dbReference type="OrthoDB" id="552115at2759"/>
<evidence type="ECO:0000256" key="10">
    <source>
        <dbReference type="ARBA" id="ARBA00023306"/>
    </source>
</evidence>
<feature type="compositionally biased region" description="Gly residues" evidence="12">
    <location>
        <begin position="317"/>
        <end position="335"/>
    </location>
</feature>
<evidence type="ECO:0000256" key="9">
    <source>
        <dbReference type="ARBA" id="ARBA00023242"/>
    </source>
</evidence>